<accession>A0ABU2JA75</accession>
<gene>
    <name evidence="14" type="primary">galE</name>
    <name evidence="14" type="ORF">RM423_10680</name>
</gene>
<keyword evidence="9" id="KW-0119">Carbohydrate metabolism</keyword>
<dbReference type="NCBIfam" id="TIGR01179">
    <property type="entry name" value="galE"/>
    <property type="match status" value="1"/>
</dbReference>
<dbReference type="Proteomes" id="UP001183176">
    <property type="component" value="Unassembled WGS sequence"/>
</dbReference>
<evidence type="ECO:0000256" key="1">
    <source>
        <dbReference type="ARBA" id="ARBA00000083"/>
    </source>
</evidence>
<evidence type="ECO:0000256" key="8">
    <source>
        <dbReference type="ARBA" id="ARBA00023235"/>
    </source>
</evidence>
<comment type="pathway">
    <text evidence="3">Carbohydrate metabolism; galactose metabolism.</text>
</comment>
<evidence type="ECO:0000256" key="2">
    <source>
        <dbReference type="ARBA" id="ARBA00001911"/>
    </source>
</evidence>
<name>A0ABU2JA75_9ACTN</name>
<dbReference type="Gene3D" id="3.40.50.720">
    <property type="entry name" value="NAD(P)-binding Rossmann-like Domain"/>
    <property type="match status" value="1"/>
</dbReference>
<organism evidence="14 15">
    <name type="scientific">Jatrophihabitans lederbergiae</name>
    <dbReference type="NCBI Taxonomy" id="3075547"/>
    <lineage>
        <taxon>Bacteria</taxon>
        <taxon>Bacillati</taxon>
        <taxon>Actinomycetota</taxon>
        <taxon>Actinomycetes</taxon>
        <taxon>Jatrophihabitantales</taxon>
        <taxon>Jatrophihabitantaceae</taxon>
        <taxon>Jatrophihabitans</taxon>
    </lineage>
</organism>
<protein>
    <recommendedName>
        <fullName evidence="6">UDP-glucose 4-epimerase</fullName>
        <ecNumber evidence="5">5.1.3.2</ecNumber>
    </recommendedName>
    <alternativeName>
        <fullName evidence="11">Galactowaldenase</fullName>
    </alternativeName>
    <alternativeName>
        <fullName evidence="10">UDP-galactose 4-epimerase</fullName>
    </alternativeName>
</protein>
<evidence type="ECO:0000259" key="13">
    <source>
        <dbReference type="Pfam" id="PF01370"/>
    </source>
</evidence>
<evidence type="ECO:0000256" key="12">
    <source>
        <dbReference type="SAM" id="MobiDB-lite"/>
    </source>
</evidence>
<proteinExistence type="inferred from homology"/>
<dbReference type="InterPro" id="IPR001509">
    <property type="entry name" value="Epimerase_deHydtase"/>
</dbReference>
<evidence type="ECO:0000256" key="11">
    <source>
        <dbReference type="ARBA" id="ARBA00033067"/>
    </source>
</evidence>
<dbReference type="EMBL" id="JAVREH010000011">
    <property type="protein sequence ID" value="MDT0261862.1"/>
    <property type="molecule type" value="Genomic_DNA"/>
</dbReference>
<dbReference type="EC" id="5.1.3.2" evidence="5"/>
<evidence type="ECO:0000256" key="10">
    <source>
        <dbReference type="ARBA" id="ARBA00031367"/>
    </source>
</evidence>
<dbReference type="SUPFAM" id="SSF51735">
    <property type="entry name" value="NAD(P)-binding Rossmann-fold domains"/>
    <property type="match status" value="1"/>
</dbReference>
<reference evidence="15" key="1">
    <citation type="submission" date="2023-07" db="EMBL/GenBank/DDBJ databases">
        <title>30 novel species of actinomycetes from the DSMZ collection.</title>
        <authorList>
            <person name="Nouioui I."/>
        </authorList>
    </citation>
    <scope>NUCLEOTIDE SEQUENCE [LARGE SCALE GENOMIC DNA]</scope>
    <source>
        <strain evidence="15">DSM 44399</strain>
    </source>
</reference>
<dbReference type="InterPro" id="IPR005886">
    <property type="entry name" value="UDP_G4E"/>
</dbReference>
<dbReference type="Gene3D" id="3.90.25.10">
    <property type="entry name" value="UDP-galactose 4-epimerase, domain 1"/>
    <property type="match status" value="1"/>
</dbReference>
<dbReference type="GO" id="GO:0003978">
    <property type="term" value="F:UDP-glucose 4-epimerase activity"/>
    <property type="evidence" value="ECO:0007669"/>
    <property type="project" value="UniProtKB-EC"/>
</dbReference>
<evidence type="ECO:0000256" key="4">
    <source>
        <dbReference type="ARBA" id="ARBA00007637"/>
    </source>
</evidence>
<evidence type="ECO:0000313" key="15">
    <source>
        <dbReference type="Proteomes" id="UP001183176"/>
    </source>
</evidence>
<keyword evidence="7" id="KW-0520">NAD</keyword>
<comment type="cofactor">
    <cofactor evidence="2">
        <name>NAD(+)</name>
        <dbReference type="ChEBI" id="CHEBI:57540"/>
    </cofactor>
</comment>
<comment type="catalytic activity">
    <reaction evidence="1">
        <text>UDP-alpha-D-glucose = UDP-alpha-D-galactose</text>
        <dbReference type="Rhea" id="RHEA:22168"/>
        <dbReference type="ChEBI" id="CHEBI:58885"/>
        <dbReference type="ChEBI" id="CHEBI:66914"/>
        <dbReference type="EC" id="5.1.3.2"/>
    </reaction>
</comment>
<sequence length="338" mass="36091">MTTWLVAGGAGYIGAHVVRSLQAAGAQPVVLDDLSTGDPLRVGVPLIKGDIADTELVVDTLRRYQVAGVIQLAADKQVEQSMRQPLTYYRRNVVNLLQLLTAMQEVGVAKLVFSSSAAVYGMIEGDDVRESDETAPINPYGETKLIGEWLIQDQARAAGLRYAALRYFNVVGAGSSELADHGRTNLVPMVLDAMRRKARPVIFGDDHPTPDGTCVRDYIHVSDLADAHVAAIGALAQPGASHVLNVGCGRGYSVREVIDMVAQVSGHPLDPIVGDRRPGDPASVVANTDLISATLGWRARHDLRDMVRSAWEAELRTASLPSPAPSPDASGSTSEGKR</sequence>
<dbReference type="InterPro" id="IPR036291">
    <property type="entry name" value="NAD(P)-bd_dom_sf"/>
</dbReference>
<dbReference type="PANTHER" id="PTHR43725:SF53">
    <property type="entry name" value="UDP-ARABINOSE 4-EPIMERASE 1"/>
    <property type="match status" value="1"/>
</dbReference>
<dbReference type="Pfam" id="PF01370">
    <property type="entry name" value="Epimerase"/>
    <property type="match status" value="1"/>
</dbReference>
<evidence type="ECO:0000256" key="7">
    <source>
        <dbReference type="ARBA" id="ARBA00023027"/>
    </source>
</evidence>
<evidence type="ECO:0000256" key="6">
    <source>
        <dbReference type="ARBA" id="ARBA00018569"/>
    </source>
</evidence>
<feature type="region of interest" description="Disordered" evidence="12">
    <location>
        <begin position="316"/>
        <end position="338"/>
    </location>
</feature>
<evidence type="ECO:0000256" key="5">
    <source>
        <dbReference type="ARBA" id="ARBA00013189"/>
    </source>
</evidence>
<evidence type="ECO:0000313" key="14">
    <source>
        <dbReference type="EMBL" id="MDT0261862.1"/>
    </source>
</evidence>
<keyword evidence="8 14" id="KW-0413">Isomerase</keyword>
<keyword evidence="15" id="KW-1185">Reference proteome</keyword>
<evidence type="ECO:0000256" key="9">
    <source>
        <dbReference type="ARBA" id="ARBA00023277"/>
    </source>
</evidence>
<feature type="compositionally biased region" description="Low complexity" evidence="12">
    <location>
        <begin position="327"/>
        <end position="338"/>
    </location>
</feature>
<dbReference type="RefSeq" id="WP_311423014.1">
    <property type="nucleotide sequence ID" value="NZ_JAVREH010000011.1"/>
</dbReference>
<dbReference type="PANTHER" id="PTHR43725">
    <property type="entry name" value="UDP-GLUCOSE 4-EPIMERASE"/>
    <property type="match status" value="1"/>
</dbReference>
<feature type="domain" description="NAD-dependent epimerase/dehydratase" evidence="13">
    <location>
        <begin position="4"/>
        <end position="247"/>
    </location>
</feature>
<comment type="caution">
    <text evidence="14">The sequence shown here is derived from an EMBL/GenBank/DDBJ whole genome shotgun (WGS) entry which is preliminary data.</text>
</comment>
<comment type="similarity">
    <text evidence="4">Belongs to the NAD(P)-dependent epimerase/dehydratase family.</text>
</comment>
<evidence type="ECO:0000256" key="3">
    <source>
        <dbReference type="ARBA" id="ARBA00004947"/>
    </source>
</evidence>